<dbReference type="PROSITE" id="PS50850">
    <property type="entry name" value="MFS"/>
    <property type="match status" value="1"/>
</dbReference>
<dbReference type="Pfam" id="PF07690">
    <property type="entry name" value="MFS_1"/>
    <property type="match status" value="1"/>
</dbReference>
<evidence type="ECO:0000256" key="4">
    <source>
        <dbReference type="ARBA" id="ARBA00023136"/>
    </source>
</evidence>
<dbReference type="STRING" id="1915.SLINC_7640"/>
<dbReference type="AlphaFoldDB" id="A0A1B1MMS7"/>
<dbReference type="PATRIC" id="fig|1915.4.peg.8409"/>
<gene>
    <name evidence="5" type="ORF">SLINC_7640</name>
</gene>
<keyword evidence="4" id="KW-0472">Membrane</keyword>
<dbReference type="Gene3D" id="1.20.1250.20">
    <property type="entry name" value="MFS general substrate transporter like domains"/>
    <property type="match status" value="2"/>
</dbReference>
<evidence type="ECO:0000256" key="2">
    <source>
        <dbReference type="ARBA" id="ARBA00022692"/>
    </source>
</evidence>
<evidence type="ECO:0000313" key="6">
    <source>
        <dbReference type="Proteomes" id="UP000092598"/>
    </source>
</evidence>
<dbReference type="PANTHER" id="PTHR23508:SF10">
    <property type="entry name" value="CARBOXYLIC ACID TRANSPORTER PROTEIN HOMOLOG"/>
    <property type="match status" value="1"/>
</dbReference>
<keyword evidence="6" id="KW-1185">Reference proteome</keyword>
<dbReference type="CDD" id="cd17316">
    <property type="entry name" value="MFS_SV2_like"/>
    <property type="match status" value="1"/>
</dbReference>
<accession>A0A1B1MMS7</accession>
<dbReference type="GO" id="GO:0005886">
    <property type="term" value="C:plasma membrane"/>
    <property type="evidence" value="ECO:0007669"/>
    <property type="project" value="UniProtKB-SubCell"/>
</dbReference>
<dbReference type="PANTHER" id="PTHR23508">
    <property type="entry name" value="CARBOXYLIC ACID TRANSPORTER PROTEIN HOMOLOG"/>
    <property type="match status" value="1"/>
</dbReference>
<proteinExistence type="predicted"/>
<dbReference type="EMBL" id="CP016438">
    <property type="protein sequence ID" value="ANS69864.1"/>
    <property type="molecule type" value="Genomic_DNA"/>
</dbReference>
<dbReference type="RefSeq" id="WP_067443387.1">
    <property type="nucleotide sequence ID" value="NZ_CP016438.1"/>
</dbReference>
<evidence type="ECO:0000256" key="1">
    <source>
        <dbReference type="ARBA" id="ARBA00004651"/>
    </source>
</evidence>
<dbReference type="Proteomes" id="UP000092598">
    <property type="component" value="Chromosome"/>
</dbReference>
<keyword evidence="3" id="KW-1133">Transmembrane helix</keyword>
<dbReference type="GO" id="GO:0046943">
    <property type="term" value="F:carboxylic acid transmembrane transporter activity"/>
    <property type="evidence" value="ECO:0007669"/>
    <property type="project" value="TreeGrafter"/>
</dbReference>
<name>A0A1B1MMS7_STRLN</name>
<dbReference type="SUPFAM" id="SSF103473">
    <property type="entry name" value="MFS general substrate transporter"/>
    <property type="match status" value="1"/>
</dbReference>
<reference evidence="5 6" key="1">
    <citation type="submission" date="2016-07" db="EMBL/GenBank/DDBJ databases">
        <title>Enhancement of antibiotic productionsby engineered nitrateutilization in actinobacteria.</title>
        <authorList>
            <person name="Meng S.C."/>
        </authorList>
    </citation>
    <scope>NUCLEOTIDE SEQUENCE [LARGE SCALE GENOMIC DNA]</scope>
    <source>
        <strain evidence="5 6">NRRL 2936</strain>
    </source>
</reference>
<keyword evidence="2" id="KW-0812">Transmembrane</keyword>
<protein>
    <submittedName>
        <fullName evidence="5">Inositol transport protein</fullName>
    </submittedName>
</protein>
<dbReference type="InterPro" id="IPR011701">
    <property type="entry name" value="MFS"/>
</dbReference>
<organism evidence="5 6">
    <name type="scientific">Streptomyces lincolnensis</name>
    <dbReference type="NCBI Taxonomy" id="1915"/>
    <lineage>
        <taxon>Bacteria</taxon>
        <taxon>Bacillati</taxon>
        <taxon>Actinomycetota</taxon>
        <taxon>Actinomycetes</taxon>
        <taxon>Kitasatosporales</taxon>
        <taxon>Streptomycetaceae</taxon>
        <taxon>Streptomyces</taxon>
    </lineage>
</organism>
<evidence type="ECO:0000313" key="5">
    <source>
        <dbReference type="EMBL" id="ANS69864.1"/>
    </source>
</evidence>
<dbReference type="InterPro" id="IPR020846">
    <property type="entry name" value="MFS_dom"/>
</dbReference>
<dbReference type="InterPro" id="IPR036259">
    <property type="entry name" value="MFS_trans_sf"/>
</dbReference>
<dbReference type="OrthoDB" id="3252866at2"/>
<evidence type="ECO:0000256" key="3">
    <source>
        <dbReference type="ARBA" id="ARBA00022989"/>
    </source>
</evidence>
<dbReference type="KEGG" id="sls:SLINC_7640"/>
<sequence>MSNDAIVSGSPEQPRVTRAQWRLAVLSGMASYLDSGIIVSSGVALGLWQDRFHLSSWGLGALSAALTFSIAVGSLIGGRLADRFGRRRVYGIDILVYAVGAALLVVAPNSTFLFAGMIIGGLAAGADLPTSLAMVSEHSPRSVRGRLIGATQTMWVAGIAVAILVGFATSTLGYLSAQILFAHLAVVAVVSWILRNRMRLSPVPEEAERGGGAEGIDAKALRRLGSRPILVPLLATGGFYLAWNLAANTMGQYGTYFLTTVSGASQTLATGLSLATLPLGLACSLVFVRLADTPWRDRLFYVCAALQVLAFAVAAATGGAVIAAMIFFLLLYNVVNQFAGEASYKIWSQEAFPGELRATTQGLTYGASRALCGLAGLATPALMHASGSVVLWLSTLCVAVSGLIGVMIVRRIAPQGAGVAGRDAGLARQKEVIR</sequence>
<comment type="subcellular location">
    <subcellularLocation>
        <location evidence="1">Cell membrane</location>
        <topology evidence="1">Multi-pass membrane protein</topology>
    </subcellularLocation>
</comment>